<protein>
    <recommendedName>
        <fullName evidence="3">Inhibitor I9 domain-containing protein</fullName>
    </recommendedName>
</protein>
<evidence type="ECO:0000256" key="1">
    <source>
        <dbReference type="ARBA" id="ARBA00038069"/>
    </source>
</evidence>
<sequence length="118" mass="12602">MSGNFLATFKSFFDIFTDKPSASSPSSSPAANDNNSKNKGSSYIVTFKKDTPDEVIDSEVQKAKDSGANVTQVYKSALRGYAVTVPDDLVSSFSLKHDNVQNIEADGEVTTQGKALLA</sequence>
<dbReference type="InterPro" id="IPR052471">
    <property type="entry name" value="PBI_I9"/>
</dbReference>
<evidence type="ECO:0000313" key="4">
    <source>
        <dbReference type="EMBL" id="KAG2223516.1"/>
    </source>
</evidence>
<feature type="region of interest" description="Disordered" evidence="2">
    <location>
        <begin position="19"/>
        <end position="42"/>
    </location>
</feature>
<dbReference type="InterPro" id="IPR037045">
    <property type="entry name" value="S8pro/Inhibitor_I9_sf"/>
</dbReference>
<dbReference type="EMBL" id="JAEPRB010000059">
    <property type="protein sequence ID" value="KAG2223516.1"/>
    <property type="molecule type" value="Genomic_DNA"/>
</dbReference>
<feature type="compositionally biased region" description="Low complexity" evidence="2">
    <location>
        <begin position="19"/>
        <end position="39"/>
    </location>
</feature>
<dbReference type="Gene3D" id="3.30.70.80">
    <property type="entry name" value="Peptidase S8 propeptide/proteinase inhibitor I9"/>
    <property type="match status" value="1"/>
</dbReference>
<name>A0A8H7S8F0_9FUNG</name>
<accession>A0A8H7S8F0</accession>
<evidence type="ECO:0000256" key="2">
    <source>
        <dbReference type="SAM" id="MobiDB-lite"/>
    </source>
</evidence>
<dbReference type="GO" id="GO:0042144">
    <property type="term" value="P:vacuole fusion, non-autophagic"/>
    <property type="evidence" value="ECO:0007669"/>
    <property type="project" value="TreeGrafter"/>
</dbReference>
<dbReference type="PANTHER" id="PTHR28288">
    <property type="entry name" value="PROTEASE B INHIBITOR 2"/>
    <property type="match status" value="1"/>
</dbReference>
<reference evidence="4 5" key="1">
    <citation type="submission" date="2020-12" db="EMBL/GenBank/DDBJ databases">
        <title>Metabolic potential, ecology and presence of endohyphal bacteria is reflected in genomic diversity of Mucoromycotina.</title>
        <authorList>
            <person name="Muszewska A."/>
            <person name="Okrasinska A."/>
            <person name="Steczkiewicz K."/>
            <person name="Drgas O."/>
            <person name="Orlowska M."/>
            <person name="Perlinska-Lenart U."/>
            <person name="Aleksandrzak-Piekarczyk T."/>
            <person name="Szatraj K."/>
            <person name="Zielenkiewicz U."/>
            <person name="Pilsyk S."/>
            <person name="Malc E."/>
            <person name="Mieczkowski P."/>
            <person name="Kruszewska J.S."/>
            <person name="Biernat P."/>
            <person name="Pawlowska J."/>
        </authorList>
    </citation>
    <scope>NUCLEOTIDE SEQUENCE [LARGE SCALE GENOMIC DNA]</scope>
    <source>
        <strain evidence="4 5">CBS 142.35</strain>
    </source>
</reference>
<comment type="caution">
    <text evidence="4">The sequence shown here is derived from an EMBL/GenBank/DDBJ whole genome shotgun (WGS) entry which is preliminary data.</text>
</comment>
<proteinExistence type="inferred from homology"/>
<dbReference type="Proteomes" id="UP000646827">
    <property type="component" value="Unassembled WGS sequence"/>
</dbReference>
<dbReference type="FunFam" id="3.30.70.80:FF:000005">
    <property type="entry name" value="Proteinase inhibitor I2B"/>
    <property type="match status" value="1"/>
</dbReference>
<comment type="similarity">
    <text evidence="1">Belongs to the protease inhibitor I9 family.</text>
</comment>
<dbReference type="AlphaFoldDB" id="A0A8H7S8F0"/>
<evidence type="ECO:0000313" key="5">
    <source>
        <dbReference type="Proteomes" id="UP000646827"/>
    </source>
</evidence>
<gene>
    <name evidence="4" type="ORF">INT45_000836</name>
</gene>
<dbReference type="InterPro" id="IPR010259">
    <property type="entry name" value="S8pro/Inhibitor_I9"/>
</dbReference>
<organism evidence="4 5">
    <name type="scientific">Circinella minor</name>
    <dbReference type="NCBI Taxonomy" id="1195481"/>
    <lineage>
        <taxon>Eukaryota</taxon>
        <taxon>Fungi</taxon>
        <taxon>Fungi incertae sedis</taxon>
        <taxon>Mucoromycota</taxon>
        <taxon>Mucoromycotina</taxon>
        <taxon>Mucoromycetes</taxon>
        <taxon>Mucorales</taxon>
        <taxon>Lichtheimiaceae</taxon>
        <taxon>Circinella</taxon>
    </lineage>
</organism>
<dbReference type="OrthoDB" id="5518345at2759"/>
<dbReference type="GO" id="GO:0004866">
    <property type="term" value="F:endopeptidase inhibitor activity"/>
    <property type="evidence" value="ECO:0007669"/>
    <property type="project" value="TreeGrafter"/>
</dbReference>
<evidence type="ECO:0000259" key="3">
    <source>
        <dbReference type="Pfam" id="PF05922"/>
    </source>
</evidence>
<dbReference type="Pfam" id="PF05922">
    <property type="entry name" value="Inhibitor_I9"/>
    <property type="match status" value="1"/>
</dbReference>
<feature type="domain" description="Inhibitor I9" evidence="3">
    <location>
        <begin position="42"/>
        <end position="111"/>
    </location>
</feature>
<keyword evidence="5" id="KW-1185">Reference proteome</keyword>
<dbReference type="PANTHER" id="PTHR28288:SF2">
    <property type="entry name" value="PROTEASE B INHIBITOR 2"/>
    <property type="match status" value="1"/>
</dbReference>
<dbReference type="SUPFAM" id="SSF54897">
    <property type="entry name" value="Protease propeptides/inhibitors"/>
    <property type="match status" value="1"/>
</dbReference>